<evidence type="ECO:0000256" key="4">
    <source>
        <dbReference type="HAMAP-Rule" id="MF_00528"/>
    </source>
</evidence>
<dbReference type="GO" id="GO:0005737">
    <property type="term" value="C:cytoplasm"/>
    <property type="evidence" value="ECO:0007669"/>
    <property type="project" value="UniProtKB-SubCell"/>
</dbReference>
<dbReference type="SUPFAM" id="SSF52972">
    <property type="entry name" value="ITPase-like"/>
    <property type="match status" value="1"/>
</dbReference>
<dbReference type="GO" id="GO:0009117">
    <property type="term" value="P:nucleotide metabolic process"/>
    <property type="evidence" value="ECO:0007669"/>
    <property type="project" value="UniProtKB-KW"/>
</dbReference>
<proteinExistence type="inferred from homology"/>
<protein>
    <recommendedName>
        <fullName evidence="4">Nucleoside triphosphate pyrophosphatase</fullName>
        <ecNumber evidence="4">3.6.1.9</ecNumber>
    </recommendedName>
    <alternativeName>
        <fullName evidence="4">Nucleotide pyrophosphatase</fullName>
        <shortName evidence="4">Nucleotide PPase</shortName>
    </alternativeName>
</protein>
<comment type="similarity">
    <text evidence="4">Belongs to the Maf family.</text>
</comment>
<dbReference type="Proteomes" id="UP000199286">
    <property type="component" value="Unassembled WGS sequence"/>
</dbReference>
<dbReference type="InterPro" id="IPR003697">
    <property type="entry name" value="Maf-like"/>
</dbReference>
<dbReference type="HAMAP" id="MF_00528">
    <property type="entry name" value="Maf"/>
    <property type="match status" value="1"/>
</dbReference>
<dbReference type="PIRSF" id="PIRSF006305">
    <property type="entry name" value="Maf"/>
    <property type="match status" value="1"/>
</dbReference>
<keyword evidence="4" id="KW-0963">Cytoplasm</keyword>
<dbReference type="CDD" id="cd00555">
    <property type="entry name" value="Maf"/>
    <property type="match status" value="1"/>
</dbReference>
<comment type="function">
    <text evidence="4">Nucleoside triphosphate pyrophosphatase. May have a dual role in cell division arrest and in preventing the incorporation of modified nucleotides into cellular nucleic acids.</text>
</comment>
<dbReference type="GO" id="GO:0047429">
    <property type="term" value="F:nucleoside triphosphate diphosphatase activity"/>
    <property type="evidence" value="ECO:0007669"/>
    <property type="project" value="UniProtKB-EC"/>
</dbReference>
<organism evidence="5 6">
    <name type="scientific">Citreimonas salinaria</name>
    <dbReference type="NCBI Taxonomy" id="321339"/>
    <lineage>
        <taxon>Bacteria</taxon>
        <taxon>Pseudomonadati</taxon>
        <taxon>Pseudomonadota</taxon>
        <taxon>Alphaproteobacteria</taxon>
        <taxon>Rhodobacterales</taxon>
        <taxon>Roseobacteraceae</taxon>
        <taxon>Citreimonas</taxon>
    </lineage>
</organism>
<dbReference type="PANTHER" id="PTHR43213">
    <property type="entry name" value="BIFUNCTIONAL DTTP/UTP PYROPHOSPHATASE/METHYLTRANSFERASE PROTEIN-RELATED"/>
    <property type="match status" value="1"/>
</dbReference>
<comment type="catalytic activity">
    <reaction evidence="4">
        <text>a ribonucleoside 5'-triphosphate + H2O = a ribonucleoside 5'-phosphate + diphosphate + H(+)</text>
        <dbReference type="Rhea" id="RHEA:23996"/>
        <dbReference type="ChEBI" id="CHEBI:15377"/>
        <dbReference type="ChEBI" id="CHEBI:15378"/>
        <dbReference type="ChEBI" id="CHEBI:33019"/>
        <dbReference type="ChEBI" id="CHEBI:58043"/>
        <dbReference type="ChEBI" id="CHEBI:61557"/>
        <dbReference type="EC" id="3.6.1.9"/>
    </reaction>
</comment>
<evidence type="ECO:0000256" key="2">
    <source>
        <dbReference type="ARBA" id="ARBA00022801"/>
    </source>
</evidence>
<keyword evidence="2 4" id="KW-0378">Hydrolase</keyword>
<comment type="subcellular location">
    <subcellularLocation>
        <location evidence="4">Cytoplasm</location>
    </subcellularLocation>
</comment>
<gene>
    <name evidence="5" type="ORF">SAMN05444340_101351</name>
</gene>
<sequence>MAADLILASGSEIRRRMLESAGLTLEIESPRVDEESIRAAVALEGASPRETADTLAEVKAAKVAGRRPEARVLGCDQVLDIDREGLAKPSTRDEAAAQLRRLRGKTHRLLSAAVLFEGAEPVWRHVGVARLTMRPVSDAFIEAYLDRNWPGVATSVGAYKIEEEGARLFAHVQGDLFTIQGLPLFALLNFLTDRGTIPG</sequence>
<evidence type="ECO:0000313" key="6">
    <source>
        <dbReference type="Proteomes" id="UP000199286"/>
    </source>
</evidence>
<evidence type="ECO:0000313" key="5">
    <source>
        <dbReference type="EMBL" id="SDX88853.1"/>
    </source>
</evidence>
<dbReference type="InterPro" id="IPR029001">
    <property type="entry name" value="ITPase-like_fam"/>
</dbReference>
<dbReference type="Pfam" id="PF02545">
    <property type="entry name" value="Maf"/>
    <property type="match status" value="1"/>
</dbReference>
<accession>A0A1H3FCP5</accession>
<evidence type="ECO:0000256" key="1">
    <source>
        <dbReference type="ARBA" id="ARBA00001968"/>
    </source>
</evidence>
<dbReference type="EC" id="3.6.1.9" evidence="4"/>
<dbReference type="OrthoDB" id="9813962at2"/>
<dbReference type="EMBL" id="FNPF01000001">
    <property type="protein sequence ID" value="SDX88853.1"/>
    <property type="molecule type" value="Genomic_DNA"/>
</dbReference>
<keyword evidence="3 4" id="KW-0546">Nucleotide metabolism</keyword>
<dbReference type="PANTHER" id="PTHR43213:SF5">
    <property type="entry name" value="BIFUNCTIONAL DTTP_UTP PYROPHOSPHATASE_METHYLTRANSFERASE PROTEIN-RELATED"/>
    <property type="match status" value="1"/>
</dbReference>
<dbReference type="AlphaFoldDB" id="A0A1H3FCP5"/>
<comment type="cofactor">
    <cofactor evidence="1 4">
        <name>a divalent metal cation</name>
        <dbReference type="ChEBI" id="CHEBI:60240"/>
    </cofactor>
</comment>
<comment type="catalytic activity">
    <reaction evidence="4">
        <text>a 2'-deoxyribonucleoside 5'-triphosphate + H2O = a 2'-deoxyribonucleoside 5'-phosphate + diphosphate + H(+)</text>
        <dbReference type="Rhea" id="RHEA:44644"/>
        <dbReference type="ChEBI" id="CHEBI:15377"/>
        <dbReference type="ChEBI" id="CHEBI:15378"/>
        <dbReference type="ChEBI" id="CHEBI:33019"/>
        <dbReference type="ChEBI" id="CHEBI:61560"/>
        <dbReference type="ChEBI" id="CHEBI:65317"/>
        <dbReference type="EC" id="3.6.1.9"/>
    </reaction>
</comment>
<evidence type="ECO:0000256" key="3">
    <source>
        <dbReference type="ARBA" id="ARBA00023080"/>
    </source>
</evidence>
<dbReference type="RefSeq" id="WP_089878235.1">
    <property type="nucleotide sequence ID" value="NZ_FNPF01000001.1"/>
</dbReference>
<feature type="active site" description="Proton acceptor" evidence="4">
    <location>
        <position position="76"/>
    </location>
</feature>
<reference evidence="5 6" key="1">
    <citation type="submission" date="2016-10" db="EMBL/GenBank/DDBJ databases">
        <authorList>
            <person name="de Groot N.N."/>
        </authorList>
    </citation>
    <scope>NUCLEOTIDE SEQUENCE [LARGE SCALE GENOMIC DNA]</scope>
    <source>
        <strain evidence="5 6">DSM 26880</strain>
    </source>
</reference>
<name>A0A1H3FCP5_9RHOB</name>
<keyword evidence="6" id="KW-1185">Reference proteome</keyword>
<comment type="caution">
    <text evidence="4">Lacks conserved residue(s) required for the propagation of feature annotation.</text>
</comment>
<dbReference type="STRING" id="321339.SAMN05444340_101351"/>
<dbReference type="Gene3D" id="3.90.950.10">
    <property type="match status" value="1"/>
</dbReference>